<name>A0AA38KYB4_TAXCH</name>
<dbReference type="GO" id="GO:0007064">
    <property type="term" value="P:mitotic sister chromatid cohesion"/>
    <property type="evidence" value="ECO:0007669"/>
    <property type="project" value="InterPro"/>
</dbReference>
<keyword evidence="4" id="KW-0498">Mitosis</keyword>
<evidence type="ECO:0000256" key="3">
    <source>
        <dbReference type="ARBA" id="ARBA00022618"/>
    </source>
</evidence>
<dbReference type="EMBL" id="JAHRHJ020000006">
    <property type="protein sequence ID" value="KAH9310534.1"/>
    <property type="molecule type" value="Genomic_DNA"/>
</dbReference>
<dbReference type="PANTHER" id="PTHR21394">
    <property type="entry name" value="MAU2 CHROMATID COHESION FACTOR HOMOLOG"/>
    <property type="match status" value="1"/>
</dbReference>
<evidence type="ECO:0000313" key="9">
    <source>
        <dbReference type="EMBL" id="KAH9310534.1"/>
    </source>
</evidence>
<dbReference type="AlphaFoldDB" id="A0AA38KYB4"/>
<evidence type="ECO:0000256" key="1">
    <source>
        <dbReference type="ARBA" id="ARBA00004123"/>
    </source>
</evidence>
<protein>
    <submittedName>
        <fullName evidence="9">Uncharacterized protein</fullName>
    </submittedName>
</protein>
<dbReference type="Proteomes" id="UP000824469">
    <property type="component" value="Unassembled WGS sequence"/>
</dbReference>
<feature type="region of interest" description="Disordered" evidence="8">
    <location>
        <begin position="203"/>
        <end position="222"/>
    </location>
</feature>
<dbReference type="InterPro" id="IPR011990">
    <property type="entry name" value="TPR-like_helical_dom_sf"/>
</dbReference>
<keyword evidence="7" id="KW-0131">Cell cycle</keyword>
<comment type="similarity">
    <text evidence="2">Belongs to the SCC4/mau-2 family.</text>
</comment>
<keyword evidence="5" id="KW-0159">Chromosome partition</keyword>
<evidence type="ECO:0000256" key="7">
    <source>
        <dbReference type="ARBA" id="ARBA00023306"/>
    </source>
</evidence>
<gene>
    <name evidence="9" type="ORF">KI387_025569</name>
</gene>
<proteinExistence type="inferred from homology"/>
<keyword evidence="3" id="KW-0132">Cell division</keyword>
<evidence type="ECO:0000256" key="5">
    <source>
        <dbReference type="ARBA" id="ARBA00022829"/>
    </source>
</evidence>
<sequence length="632" mass="72081">MDAVAEGLWGLAEEFEEKGNTGPAVKCLEAICQSQVSFLPIIEVKTRLRIATLLLNYTDNVTHAKMHLERAQLLLKQIPSCFELKCRAYSLRSQCYHLVGTIPPQKQTLKKGLELAISAGEGESAKLWSCNFNLQLANALTTEGDFQGALSALESGQQYARETKYHELEMVFATSMLHVHLMQWEDPAVVERAVNTCDAIWTGIPPDQGTQPQGERAAHTPPSSDSLTIWSLFLTEKLELPDVQLDMAWFGLDSTLFLRFKSVEDKLRALRAKRVLYDALGSSDLLFVTETHESLVRPLPKIRGYHWHSVCRHETRSFGGVRGSGEVACLIKDIFQNNISVVVADEFARFLWVRIRRTSPHFRDFYIEVDPPQILPHFCCPPRTILKFREGDLETFSSHLRQLLPPESQFTSLSTNTKYDLLSSIIHKDALDSYPHVTLTHHSKKTCPMNQWYDEDCKAVHRQLHFASVHASPSFPSLKSAYRHLLRHKKRAFISRRRRELRESLLHSPKHFWRTILPWRSPPPLDLDPRSMYAHTSTLYDVPGQPLIRVVSPPSACHVFTHTNVKNAISAMNSSKFADEEGFQAELFKQGLGILNSYLVDLFNQVVCSMYRLFGVLVPPHYLPHPQIRSYF</sequence>
<keyword evidence="10" id="KW-1185">Reference proteome</keyword>
<dbReference type="InterPro" id="IPR019440">
    <property type="entry name" value="MAU2"/>
</dbReference>
<accession>A0AA38KYB4</accession>
<evidence type="ECO:0000313" key="10">
    <source>
        <dbReference type="Proteomes" id="UP000824469"/>
    </source>
</evidence>
<evidence type="ECO:0000256" key="8">
    <source>
        <dbReference type="SAM" id="MobiDB-lite"/>
    </source>
</evidence>
<organism evidence="9 10">
    <name type="scientific">Taxus chinensis</name>
    <name type="common">Chinese yew</name>
    <name type="synonym">Taxus wallichiana var. chinensis</name>
    <dbReference type="NCBI Taxonomy" id="29808"/>
    <lineage>
        <taxon>Eukaryota</taxon>
        <taxon>Viridiplantae</taxon>
        <taxon>Streptophyta</taxon>
        <taxon>Embryophyta</taxon>
        <taxon>Tracheophyta</taxon>
        <taxon>Spermatophyta</taxon>
        <taxon>Pinopsida</taxon>
        <taxon>Pinidae</taxon>
        <taxon>Conifers II</taxon>
        <taxon>Cupressales</taxon>
        <taxon>Taxaceae</taxon>
        <taxon>Taxus</taxon>
    </lineage>
</organism>
<evidence type="ECO:0000256" key="6">
    <source>
        <dbReference type="ARBA" id="ARBA00023242"/>
    </source>
</evidence>
<dbReference type="SUPFAM" id="SSF48452">
    <property type="entry name" value="TPR-like"/>
    <property type="match status" value="1"/>
</dbReference>
<dbReference type="Pfam" id="PF10345">
    <property type="entry name" value="Cohesin_load"/>
    <property type="match status" value="1"/>
</dbReference>
<reference evidence="9 10" key="1">
    <citation type="journal article" date="2021" name="Nat. Plants">
        <title>The Taxus genome provides insights into paclitaxel biosynthesis.</title>
        <authorList>
            <person name="Xiong X."/>
            <person name="Gou J."/>
            <person name="Liao Q."/>
            <person name="Li Y."/>
            <person name="Zhou Q."/>
            <person name="Bi G."/>
            <person name="Li C."/>
            <person name="Du R."/>
            <person name="Wang X."/>
            <person name="Sun T."/>
            <person name="Guo L."/>
            <person name="Liang H."/>
            <person name="Lu P."/>
            <person name="Wu Y."/>
            <person name="Zhang Z."/>
            <person name="Ro D.K."/>
            <person name="Shang Y."/>
            <person name="Huang S."/>
            <person name="Yan J."/>
        </authorList>
    </citation>
    <scope>NUCLEOTIDE SEQUENCE [LARGE SCALE GENOMIC DNA]</scope>
    <source>
        <strain evidence="9">Ta-2019</strain>
    </source>
</reference>
<evidence type="ECO:0000256" key="4">
    <source>
        <dbReference type="ARBA" id="ARBA00022776"/>
    </source>
</evidence>
<evidence type="ECO:0000256" key="2">
    <source>
        <dbReference type="ARBA" id="ARBA00008585"/>
    </source>
</evidence>
<dbReference type="GO" id="GO:0051301">
    <property type="term" value="P:cell division"/>
    <property type="evidence" value="ECO:0007669"/>
    <property type="project" value="UniProtKB-KW"/>
</dbReference>
<comment type="caution">
    <text evidence="9">The sequence shown here is derived from an EMBL/GenBank/DDBJ whole genome shotgun (WGS) entry which is preliminary data.</text>
</comment>
<dbReference type="GO" id="GO:0005634">
    <property type="term" value="C:nucleus"/>
    <property type="evidence" value="ECO:0007669"/>
    <property type="project" value="UniProtKB-SubCell"/>
</dbReference>
<keyword evidence="6" id="KW-0539">Nucleus</keyword>
<comment type="subcellular location">
    <subcellularLocation>
        <location evidence="1">Nucleus</location>
    </subcellularLocation>
</comment>
<dbReference type="GO" id="GO:0007059">
    <property type="term" value="P:chromosome segregation"/>
    <property type="evidence" value="ECO:0007669"/>
    <property type="project" value="UniProtKB-KW"/>
</dbReference>